<feature type="non-terminal residue" evidence="3">
    <location>
        <position position="355"/>
    </location>
</feature>
<reference evidence="4" key="1">
    <citation type="submission" date="2017-03" db="EMBL/GenBank/DDBJ databases">
        <authorList>
            <person name="Sharma R."/>
            <person name="Thines M."/>
        </authorList>
    </citation>
    <scope>NUCLEOTIDE SEQUENCE [LARGE SCALE GENOMIC DNA]</scope>
</reference>
<feature type="transmembrane region" description="Helical" evidence="2">
    <location>
        <begin position="125"/>
        <end position="143"/>
    </location>
</feature>
<sequence length="355" mass="39731">MEGELNASSQVSDESQRPRNPFSPWVFARTLWLFSESDFATFVVPDTLFGICSALAGPVLTANESPDLLAILLRLPQVLFYNWANLLIFDLANQRLPEAVEEDRLNKPWRPLPTGRITDSQTRRLLLVSLPIVLAVNWLLGAWKETAFLYSLSWMYNDLKGGDEDFIVRNMIIGLGFGLYNGGSLSIACGSGYLAMLKRAFWSVFWPACKLAFIPKNITSGYAETGIFPYNPSLVLDIIIKAQPTEPYVASGSPKTPMIGRAVRRLQKAYKKAPSEPLVAKLFRANERLTAENSIGTHMILGLTAALREEKRRKKRGKRLNLLGEEESGPQFFSPGRVTAARTWQAEKEEENNTT</sequence>
<dbReference type="InterPro" id="IPR050475">
    <property type="entry name" value="Prenyltransferase_related"/>
</dbReference>
<keyword evidence="2" id="KW-0812">Transmembrane</keyword>
<dbReference type="Proteomes" id="UP000192927">
    <property type="component" value="Unassembled WGS sequence"/>
</dbReference>
<dbReference type="PANTHER" id="PTHR42723">
    <property type="entry name" value="CHLOROPHYLL SYNTHASE"/>
    <property type="match status" value="1"/>
</dbReference>
<keyword evidence="4" id="KW-1185">Reference proteome</keyword>
<evidence type="ECO:0000256" key="1">
    <source>
        <dbReference type="SAM" id="MobiDB-lite"/>
    </source>
</evidence>
<dbReference type="CDD" id="cd13965">
    <property type="entry name" value="PT_UbiA_3"/>
    <property type="match status" value="1"/>
</dbReference>
<dbReference type="InterPro" id="IPR044878">
    <property type="entry name" value="UbiA_sf"/>
</dbReference>
<feature type="region of interest" description="Disordered" evidence="1">
    <location>
        <begin position="318"/>
        <end position="337"/>
    </location>
</feature>
<evidence type="ECO:0000313" key="3">
    <source>
        <dbReference type="EMBL" id="SLM39864.1"/>
    </source>
</evidence>
<feature type="transmembrane region" description="Helical" evidence="2">
    <location>
        <begin position="171"/>
        <end position="195"/>
    </location>
</feature>
<name>A0A1W5D9R2_9LECA</name>
<evidence type="ECO:0000256" key="2">
    <source>
        <dbReference type="SAM" id="Phobius"/>
    </source>
</evidence>
<dbReference type="PANTHER" id="PTHR42723:SF1">
    <property type="entry name" value="CHLOROPHYLL SYNTHASE, CHLOROPLASTIC"/>
    <property type="match status" value="1"/>
</dbReference>
<keyword evidence="2" id="KW-1133">Transmembrane helix</keyword>
<evidence type="ECO:0000313" key="4">
    <source>
        <dbReference type="Proteomes" id="UP000192927"/>
    </source>
</evidence>
<proteinExistence type="predicted"/>
<dbReference type="AlphaFoldDB" id="A0A1W5D9R2"/>
<keyword evidence="2" id="KW-0472">Membrane</keyword>
<organism evidence="3 4">
    <name type="scientific">Lasallia pustulata</name>
    <dbReference type="NCBI Taxonomy" id="136370"/>
    <lineage>
        <taxon>Eukaryota</taxon>
        <taxon>Fungi</taxon>
        <taxon>Dikarya</taxon>
        <taxon>Ascomycota</taxon>
        <taxon>Pezizomycotina</taxon>
        <taxon>Lecanoromycetes</taxon>
        <taxon>OSLEUM clade</taxon>
        <taxon>Umbilicariomycetidae</taxon>
        <taxon>Umbilicariales</taxon>
        <taxon>Umbilicariaceae</taxon>
        <taxon>Lasallia</taxon>
    </lineage>
</organism>
<accession>A0A1W5D9R2</accession>
<dbReference type="EMBL" id="FWEW01003577">
    <property type="protein sequence ID" value="SLM39864.1"/>
    <property type="molecule type" value="Genomic_DNA"/>
</dbReference>
<dbReference type="Gene3D" id="1.10.357.140">
    <property type="entry name" value="UbiA prenyltransferase"/>
    <property type="match status" value="1"/>
</dbReference>
<protein>
    <submittedName>
        <fullName evidence="3">Digeranylgeranylglyceryl phosphate synthase protein</fullName>
    </submittedName>
</protein>